<keyword evidence="2 5" id="KW-0808">Transferase</keyword>
<comment type="similarity">
    <text evidence="5">Belongs to the pyruvate, phosphate/water dikinase regulatory protein family. PDRP subfamily.</text>
</comment>
<dbReference type="RefSeq" id="WP_378929601.1">
    <property type="nucleotide sequence ID" value="NZ_JBHLVO010000001.1"/>
</dbReference>
<keyword evidence="4 5" id="KW-0418">Kinase</keyword>
<evidence type="ECO:0000256" key="2">
    <source>
        <dbReference type="ARBA" id="ARBA00022679"/>
    </source>
</evidence>
<dbReference type="Proteomes" id="UP001589854">
    <property type="component" value="Unassembled WGS sequence"/>
</dbReference>
<evidence type="ECO:0000256" key="3">
    <source>
        <dbReference type="ARBA" id="ARBA00022741"/>
    </source>
</evidence>
<dbReference type="GO" id="GO:0016740">
    <property type="term" value="F:transferase activity"/>
    <property type="evidence" value="ECO:0007669"/>
    <property type="project" value="UniProtKB-KW"/>
</dbReference>
<evidence type="ECO:0000256" key="5">
    <source>
        <dbReference type="HAMAP-Rule" id="MF_00921"/>
    </source>
</evidence>
<dbReference type="HAMAP" id="MF_00921">
    <property type="entry name" value="PDRP"/>
    <property type="match status" value="1"/>
</dbReference>
<dbReference type="Pfam" id="PF03618">
    <property type="entry name" value="Kinase-PPPase"/>
    <property type="match status" value="1"/>
</dbReference>
<protein>
    <recommendedName>
        <fullName evidence="5">Putative pyruvate, phosphate dikinase regulatory protein</fullName>
        <shortName evidence="5">PPDK regulatory protein</shortName>
        <ecNumber evidence="5">2.7.11.32</ecNumber>
        <ecNumber evidence="5">2.7.4.27</ecNumber>
    </recommendedName>
</protein>
<dbReference type="PANTHER" id="PTHR31756">
    <property type="entry name" value="PYRUVATE, PHOSPHATE DIKINASE REGULATORY PROTEIN 1, CHLOROPLASTIC"/>
    <property type="match status" value="1"/>
</dbReference>
<comment type="caution">
    <text evidence="6">The sequence shown here is derived from an EMBL/GenBank/DDBJ whole genome shotgun (WGS) entry which is preliminary data.</text>
</comment>
<organism evidence="6 7">
    <name type="scientific">Metabacillus herbersteinensis</name>
    <dbReference type="NCBI Taxonomy" id="283816"/>
    <lineage>
        <taxon>Bacteria</taxon>
        <taxon>Bacillati</taxon>
        <taxon>Bacillota</taxon>
        <taxon>Bacilli</taxon>
        <taxon>Bacillales</taxon>
        <taxon>Bacillaceae</taxon>
        <taxon>Metabacillus</taxon>
    </lineage>
</organism>
<comment type="function">
    <text evidence="5">Bifunctional serine/threonine kinase and phosphorylase involved in the regulation of the pyruvate, phosphate dikinase (PPDK) by catalyzing its phosphorylation/dephosphorylation.</text>
</comment>
<keyword evidence="3 5" id="KW-0547">Nucleotide-binding</keyword>
<sequence length="271" mass="30287">MSYRIIYVVSDSIGETAELVVKAAISQFNGTASTTKIKRIPYVEDKGTIQEVIALAKADKAIVCFTLVVPELRANLIKEADQHGVVYYDIIGPLIDKMESSYGIAAKYEPGRVRKLDDDYFKKVEAIEFAVKYDDGRDPRGILKADIVLVGVSRTSKTPLSQYLAHKRFKVANVPIVPEVEPPEELFMIPASKCIGLKISPDKLNHIRRERLKSLGLNDKAIYANIDRIKEELDYFEKIANRIGCQTVDVSNKAVEETANIIANLMNQPNT</sequence>
<keyword evidence="1 5" id="KW-0723">Serine/threonine-protein kinase</keyword>
<feature type="binding site" evidence="5">
    <location>
        <begin position="151"/>
        <end position="158"/>
    </location>
    <ligand>
        <name>ADP</name>
        <dbReference type="ChEBI" id="CHEBI:456216"/>
    </ligand>
</feature>
<reference evidence="6 7" key="1">
    <citation type="submission" date="2024-09" db="EMBL/GenBank/DDBJ databases">
        <authorList>
            <person name="Sun Q."/>
            <person name="Mori K."/>
        </authorList>
    </citation>
    <scope>NUCLEOTIDE SEQUENCE [LARGE SCALE GENOMIC DNA]</scope>
    <source>
        <strain evidence="6 7">CCM 7228</strain>
    </source>
</reference>
<evidence type="ECO:0000256" key="1">
    <source>
        <dbReference type="ARBA" id="ARBA00022527"/>
    </source>
</evidence>
<evidence type="ECO:0000313" key="6">
    <source>
        <dbReference type="EMBL" id="MFC0270039.1"/>
    </source>
</evidence>
<dbReference type="EC" id="2.7.11.32" evidence="5"/>
<gene>
    <name evidence="6" type="ORF">ACFFIX_01010</name>
</gene>
<keyword evidence="7" id="KW-1185">Reference proteome</keyword>
<evidence type="ECO:0000313" key="7">
    <source>
        <dbReference type="Proteomes" id="UP001589854"/>
    </source>
</evidence>
<accession>A0ABV6GA07</accession>
<dbReference type="InterPro" id="IPR026565">
    <property type="entry name" value="PPDK_reg"/>
</dbReference>
<dbReference type="EC" id="2.7.4.27" evidence="5"/>
<keyword evidence="6" id="KW-0670">Pyruvate</keyword>
<proteinExistence type="inferred from homology"/>
<evidence type="ECO:0000256" key="4">
    <source>
        <dbReference type="ARBA" id="ARBA00022777"/>
    </source>
</evidence>
<dbReference type="NCBIfam" id="NF003742">
    <property type="entry name" value="PRK05339.1"/>
    <property type="match status" value="1"/>
</dbReference>
<dbReference type="PANTHER" id="PTHR31756:SF3">
    <property type="entry name" value="PYRUVATE, PHOSPHATE DIKINASE REGULATORY PROTEIN 1, CHLOROPLASTIC"/>
    <property type="match status" value="1"/>
</dbReference>
<name>A0ABV6GA07_9BACI</name>
<comment type="catalytic activity">
    <reaction evidence="5">
        <text>N(tele)-phospho-L-histidyl/L-threonyl-[pyruvate, phosphate dikinase] + ADP = N(tele)-phospho-L-histidyl/O-phospho-L-threonyl-[pyruvate, phosphate dikinase] + AMP + H(+)</text>
        <dbReference type="Rhea" id="RHEA:43692"/>
        <dbReference type="Rhea" id="RHEA-COMP:10650"/>
        <dbReference type="Rhea" id="RHEA-COMP:10651"/>
        <dbReference type="ChEBI" id="CHEBI:15378"/>
        <dbReference type="ChEBI" id="CHEBI:30013"/>
        <dbReference type="ChEBI" id="CHEBI:61977"/>
        <dbReference type="ChEBI" id="CHEBI:83586"/>
        <dbReference type="ChEBI" id="CHEBI:456215"/>
        <dbReference type="ChEBI" id="CHEBI:456216"/>
        <dbReference type="EC" id="2.7.11.32"/>
    </reaction>
</comment>
<dbReference type="EMBL" id="JBHLVO010000001">
    <property type="protein sequence ID" value="MFC0270039.1"/>
    <property type="molecule type" value="Genomic_DNA"/>
</dbReference>
<comment type="catalytic activity">
    <reaction evidence="5">
        <text>N(tele)-phospho-L-histidyl/O-phospho-L-threonyl-[pyruvate, phosphate dikinase] + phosphate + H(+) = N(tele)-phospho-L-histidyl/L-threonyl-[pyruvate, phosphate dikinase] + diphosphate</text>
        <dbReference type="Rhea" id="RHEA:43696"/>
        <dbReference type="Rhea" id="RHEA-COMP:10650"/>
        <dbReference type="Rhea" id="RHEA-COMP:10651"/>
        <dbReference type="ChEBI" id="CHEBI:15378"/>
        <dbReference type="ChEBI" id="CHEBI:30013"/>
        <dbReference type="ChEBI" id="CHEBI:33019"/>
        <dbReference type="ChEBI" id="CHEBI:43474"/>
        <dbReference type="ChEBI" id="CHEBI:61977"/>
        <dbReference type="ChEBI" id="CHEBI:83586"/>
        <dbReference type="EC" id="2.7.4.27"/>
    </reaction>
</comment>
<dbReference type="InterPro" id="IPR005177">
    <property type="entry name" value="Kinase-pyrophosphorylase"/>
</dbReference>